<evidence type="ECO:0000256" key="3">
    <source>
        <dbReference type="ARBA" id="ARBA00025740"/>
    </source>
</evidence>
<dbReference type="EMBL" id="CATOUU010000998">
    <property type="protein sequence ID" value="CAI9966098.1"/>
    <property type="molecule type" value="Genomic_DNA"/>
</dbReference>
<dbReference type="SUPFAM" id="SSF50978">
    <property type="entry name" value="WD40 repeat-like"/>
    <property type="match status" value="1"/>
</dbReference>
<dbReference type="PANTHER" id="PTHR11227">
    <property type="entry name" value="WD-REPEAT PROTEIN INTERACTING WITH PHOSPHOINOSIDES WIPI -RELATED"/>
    <property type="match status" value="1"/>
</dbReference>
<dbReference type="Gene3D" id="2.130.10.10">
    <property type="entry name" value="YVTN repeat-like/Quinoprotein amine dehydrogenase"/>
    <property type="match status" value="1"/>
</dbReference>
<reference evidence="7 10" key="2">
    <citation type="submission" date="2024-07" db="EMBL/GenBank/DDBJ databases">
        <authorList>
            <person name="Akdeniz Z."/>
        </authorList>
    </citation>
    <scope>NUCLEOTIDE SEQUENCE [LARGE SCALE GENOMIC DNA]</scope>
</reference>
<dbReference type="InterPro" id="IPR001680">
    <property type="entry name" value="WD40_rpt"/>
</dbReference>
<dbReference type="InterPro" id="IPR015943">
    <property type="entry name" value="WD40/YVTN_repeat-like_dom_sf"/>
</dbReference>
<dbReference type="EMBL" id="CATOUU010000840">
    <property type="protein sequence ID" value="CAI9953605.1"/>
    <property type="molecule type" value="Genomic_DNA"/>
</dbReference>
<keyword evidence="1" id="KW-0853">WD repeat</keyword>
<dbReference type="SMART" id="SM00320">
    <property type="entry name" value="WD40"/>
    <property type="match status" value="2"/>
</dbReference>
<comment type="caution">
    <text evidence="5">The sequence shown here is derived from an EMBL/GenBank/DDBJ whole genome shotgun (WGS) entry which is preliminary data.</text>
</comment>
<dbReference type="EMBL" id="CATOUU010000517">
    <property type="protein sequence ID" value="CAI9932406.1"/>
    <property type="molecule type" value="Genomic_DNA"/>
</dbReference>
<evidence type="ECO:0000256" key="1">
    <source>
        <dbReference type="ARBA" id="ARBA00022574"/>
    </source>
</evidence>
<gene>
    <name evidence="7" type="ORF">HINF_LOCUS19669</name>
    <name evidence="4" type="ORF">HINF_LOCUS20051</name>
    <name evidence="8" type="ORF">HINF_LOCUS21565</name>
    <name evidence="9" type="ORF">HINF_LOCUS31804</name>
    <name evidence="5" type="ORF">HINF_LOCUS41250</name>
    <name evidence="6" type="ORF">HINF_LOCUS53743</name>
</gene>
<dbReference type="GO" id="GO:0005737">
    <property type="term" value="C:cytoplasm"/>
    <property type="evidence" value="ECO:0007669"/>
    <property type="project" value="UniProtKB-ARBA"/>
</dbReference>
<organism evidence="5">
    <name type="scientific">Hexamita inflata</name>
    <dbReference type="NCBI Taxonomy" id="28002"/>
    <lineage>
        <taxon>Eukaryota</taxon>
        <taxon>Metamonada</taxon>
        <taxon>Diplomonadida</taxon>
        <taxon>Hexamitidae</taxon>
        <taxon>Hexamitinae</taxon>
        <taxon>Hexamita</taxon>
    </lineage>
</organism>
<keyword evidence="10" id="KW-1185">Reference proteome</keyword>
<sequence>MQVQNAKFPLLYLSFNQDGSCIAVGTRKGFRVFNAVPFKPLYSHDFSDGCGVVSMLYRSSILAISGAGNNLRYPRDSVTLYDDQSGRNLGEVELHHAVLNVQLTREKIFVAVDGAVHVHNITDLRQVDKIETCANPNGLLAVQGERDVQILCLGMRPGEVVLRQYTSESLTAVQSFQCHETALRCVQFSPDGKYFATASQKGTLIRIFGIEEKKMIREVRRGSQESTIFSIAFSPDNTKLACTSDHGTIHVFCAINQPDEEVENKKSGLKFLGGMNKYFDSEWSFAKFNVECNVSICRFAGNDQLVVLCGDGQYYKLKVNKDELVKEVHESMLAEK</sequence>
<evidence type="ECO:0000313" key="9">
    <source>
        <dbReference type="EMBL" id="CAL6028433.1"/>
    </source>
</evidence>
<proteinExistence type="inferred from homology"/>
<accession>A0AA86UD93</accession>
<dbReference type="AlphaFoldDB" id="A0AA86UD93"/>
<dbReference type="EMBL" id="CAXDID020000107">
    <property type="protein sequence ID" value="CAL6028433.1"/>
    <property type="molecule type" value="Genomic_DNA"/>
</dbReference>
<dbReference type="Pfam" id="PF21032">
    <property type="entry name" value="PROPPIN"/>
    <property type="match status" value="1"/>
</dbReference>
<name>A0AA86UD93_9EUKA</name>
<dbReference type="EMBL" id="CAXDID020000052">
    <property type="protein sequence ID" value="CAL6005743.1"/>
    <property type="molecule type" value="Genomic_DNA"/>
</dbReference>
<evidence type="ECO:0000256" key="2">
    <source>
        <dbReference type="ARBA" id="ARBA00022737"/>
    </source>
</evidence>
<comment type="similarity">
    <text evidence="3">Belongs to the WD repeat PROPPIN family.</text>
</comment>
<evidence type="ECO:0000313" key="10">
    <source>
        <dbReference type="Proteomes" id="UP001642409"/>
    </source>
</evidence>
<protein>
    <submittedName>
        <fullName evidence="5">WD40 repeat protein</fullName>
    </submittedName>
    <submittedName>
        <fullName evidence="7">WD40_repeat protein</fullName>
    </submittedName>
</protein>
<keyword evidence="2" id="KW-0677">Repeat</keyword>
<reference evidence="5" key="1">
    <citation type="submission" date="2023-06" db="EMBL/GenBank/DDBJ databases">
        <authorList>
            <person name="Kurt Z."/>
        </authorList>
    </citation>
    <scope>NUCLEOTIDE SEQUENCE</scope>
</reference>
<evidence type="ECO:0000313" key="5">
    <source>
        <dbReference type="EMBL" id="CAI9953605.1"/>
    </source>
</evidence>
<dbReference type="EMBL" id="CAXDID020000059">
    <property type="protein sequence ID" value="CAL6009363.1"/>
    <property type="molecule type" value="Genomic_DNA"/>
</dbReference>
<dbReference type="InterPro" id="IPR036322">
    <property type="entry name" value="WD40_repeat_dom_sf"/>
</dbReference>
<evidence type="ECO:0000313" key="8">
    <source>
        <dbReference type="EMBL" id="CAL6009363.1"/>
    </source>
</evidence>
<evidence type="ECO:0000313" key="6">
    <source>
        <dbReference type="EMBL" id="CAI9966098.1"/>
    </source>
</evidence>
<dbReference type="InterPro" id="IPR048720">
    <property type="entry name" value="PROPPIN"/>
</dbReference>
<evidence type="ECO:0000313" key="4">
    <source>
        <dbReference type="EMBL" id="CAI9932406.1"/>
    </source>
</evidence>
<dbReference type="Proteomes" id="UP001642409">
    <property type="component" value="Unassembled WGS sequence"/>
</dbReference>
<evidence type="ECO:0000313" key="7">
    <source>
        <dbReference type="EMBL" id="CAL6005743.1"/>
    </source>
</evidence>